<feature type="region of interest" description="Disordered" evidence="1">
    <location>
        <begin position="15"/>
        <end position="59"/>
    </location>
</feature>
<organism evidence="2 3">
    <name type="scientific">Streptomyces endophyticus</name>
    <dbReference type="NCBI Taxonomy" id="714166"/>
    <lineage>
        <taxon>Bacteria</taxon>
        <taxon>Bacillati</taxon>
        <taxon>Actinomycetota</taxon>
        <taxon>Actinomycetes</taxon>
        <taxon>Kitasatosporales</taxon>
        <taxon>Streptomycetaceae</taxon>
        <taxon>Streptomyces</taxon>
    </lineage>
</organism>
<dbReference type="Proteomes" id="UP001354931">
    <property type="component" value="Unassembled WGS sequence"/>
</dbReference>
<keyword evidence="3" id="KW-1185">Reference proteome</keyword>
<reference evidence="2 3" key="1">
    <citation type="submission" date="2022-10" db="EMBL/GenBank/DDBJ databases">
        <authorList>
            <person name="Xie J."/>
            <person name="Shen N."/>
        </authorList>
    </citation>
    <scope>NUCLEOTIDE SEQUENCE [LARGE SCALE GENOMIC DNA]</scope>
    <source>
        <strain evidence="2 3">YIM65594</strain>
    </source>
</reference>
<name>A0ABU6F8L4_9ACTN</name>
<evidence type="ECO:0000256" key="1">
    <source>
        <dbReference type="SAM" id="MobiDB-lite"/>
    </source>
</evidence>
<dbReference type="RefSeq" id="WP_326019106.1">
    <property type="nucleotide sequence ID" value="NZ_JAOZYC010000131.1"/>
</dbReference>
<dbReference type="SUPFAM" id="SSF51445">
    <property type="entry name" value="(Trans)glycosidases"/>
    <property type="match status" value="1"/>
</dbReference>
<evidence type="ECO:0000313" key="3">
    <source>
        <dbReference type="Proteomes" id="UP001354931"/>
    </source>
</evidence>
<accession>A0ABU6F8L4</accession>
<evidence type="ECO:0000313" key="2">
    <source>
        <dbReference type="EMBL" id="MEB8340293.1"/>
    </source>
</evidence>
<gene>
    <name evidence="2" type="ORF">OKJ99_22625</name>
</gene>
<dbReference type="EMBL" id="JAOZYC010000131">
    <property type="protein sequence ID" value="MEB8340293.1"/>
    <property type="molecule type" value="Genomic_DNA"/>
</dbReference>
<dbReference type="InterPro" id="IPR017853">
    <property type="entry name" value="GH"/>
</dbReference>
<protein>
    <submittedName>
        <fullName evidence="2">Uncharacterized protein</fullName>
    </submittedName>
</protein>
<comment type="caution">
    <text evidence="2">The sequence shown here is derived from an EMBL/GenBank/DDBJ whole genome shotgun (WGS) entry which is preliminary data.</text>
</comment>
<sequence length="411" mass="44509">MILGVTGSAFLAAACSPSSKDAKPSGAKASPSKSASESVEGKAAAGKTPSGAPDGALGVNFNEDPAGLGAAQLQALSATWVRGFVPVTPGDLDGDVTQQRAVKALLTAHGDGRRTILSLKFPYSLGPTKGPLPAPGSAQLKDLLALVDRVLAAVIGKVDILTIGNEPFLETLNEERDNTLNVFYENLARHVIDYRKRHGGANSGTSLYMGALNNLDDPAARTPATERWLRFVHKTPELAGVDIHPHVTSLQSAAKYINYVVPTLRPDQKFLATEFSLVQFWKGHMHDPVSPTFAKRYNVDPGRKVWQVVGDAIAQPFPQEKWNDFISMTQWLDTHRNYLTAQMKAFRDTGKLAVSTYGGMQIASMASEWGADKTPWILNPLYANRTVRPGEDGTLGRSVWFDQFKALQQNT</sequence>
<feature type="compositionally biased region" description="Low complexity" evidence="1">
    <location>
        <begin position="16"/>
        <end position="38"/>
    </location>
</feature>
<proteinExistence type="predicted"/>